<dbReference type="AlphaFoldDB" id="A0A6H5HAQ2"/>
<dbReference type="EMBL" id="CADCXU010028261">
    <property type="protein sequence ID" value="CAB0015003.1"/>
    <property type="molecule type" value="Genomic_DNA"/>
</dbReference>
<protein>
    <submittedName>
        <fullName evidence="2">Uncharacterized protein</fullName>
    </submittedName>
</protein>
<evidence type="ECO:0000256" key="1">
    <source>
        <dbReference type="SAM" id="MobiDB-lite"/>
    </source>
</evidence>
<accession>A0A6H5HAQ2</accession>
<feature type="region of interest" description="Disordered" evidence="1">
    <location>
        <begin position="205"/>
        <end position="255"/>
    </location>
</feature>
<name>A0A6H5HAQ2_9HEMI</name>
<evidence type="ECO:0000313" key="2">
    <source>
        <dbReference type="EMBL" id="CAB0015003.1"/>
    </source>
</evidence>
<dbReference type="Proteomes" id="UP000479000">
    <property type="component" value="Unassembled WGS sequence"/>
</dbReference>
<feature type="compositionally biased region" description="Polar residues" evidence="1">
    <location>
        <begin position="206"/>
        <end position="219"/>
    </location>
</feature>
<feature type="region of interest" description="Disordered" evidence="1">
    <location>
        <begin position="163"/>
        <end position="193"/>
    </location>
</feature>
<keyword evidence="3" id="KW-1185">Reference proteome</keyword>
<evidence type="ECO:0000313" key="3">
    <source>
        <dbReference type="Proteomes" id="UP000479000"/>
    </source>
</evidence>
<reference evidence="2 3" key="1">
    <citation type="submission" date="2020-02" db="EMBL/GenBank/DDBJ databases">
        <authorList>
            <person name="Ferguson B K."/>
        </authorList>
    </citation>
    <scope>NUCLEOTIDE SEQUENCE [LARGE SCALE GENOMIC DNA]</scope>
</reference>
<gene>
    <name evidence="2" type="ORF">NTEN_LOCUS19401</name>
</gene>
<organism evidence="2 3">
    <name type="scientific">Nesidiocoris tenuis</name>
    <dbReference type="NCBI Taxonomy" id="355587"/>
    <lineage>
        <taxon>Eukaryota</taxon>
        <taxon>Metazoa</taxon>
        <taxon>Ecdysozoa</taxon>
        <taxon>Arthropoda</taxon>
        <taxon>Hexapoda</taxon>
        <taxon>Insecta</taxon>
        <taxon>Pterygota</taxon>
        <taxon>Neoptera</taxon>
        <taxon>Paraneoptera</taxon>
        <taxon>Hemiptera</taxon>
        <taxon>Heteroptera</taxon>
        <taxon>Panheteroptera</taxon>
        <taxon>Cimicomorpha</taxon>
        <taxon>Miridae</taxon>
        <taxon>Dicyphina</taxon>
        <taxon>Nesidiocoris</taxon>
    </lineage>
</organism>
<proteinExistence type="predicted"/>
<feature type="non-terminal residue" evidence="2">
    <location>
        <position position="1"/>
    </location>
</feature>
<sequence length="410" mass="45846">LGKVRPTRVNSFQIFDRSLTVERLTKPEDKIRIRELDAMIPTSTCHRPRLLAVRAALSRGVRWQEHSDVQPDQRTERPTDVRLLHVTLPTTPDILFDTNTLSHGYRLGSITAHYGLSVIQFRPSMSPAVSLNARQNLTTFRISRTPGHAGESARKFTTTVTVGGPRQLETPCSAERTKRRISGSPSAKSQLDKWDLASLELRTGHDVQNQFQSEGSSPENKMDEDGTRISTFGSPHESGVNSGGKTGGERSNLETDTQENCARILIRDEMRLKSATKSTCFHCQRKIPNLTFSFSLPSNLYRLHIKEDGLVHLSEKDPVRTRGIGTIATCTRRRSSTNETGQTSSWPKSTDVVQSRRWRPLHQQTTFDASGSYLRALRALKSSELKGRAAFPLSDGGCKSDVRLKIRRTA</sequence>